<protein>
    <submittedName>
        <fullName evidence="3">CAP domain-containing protein</fullName>
    </submittedName>
</protein>
<dbReference type="Pfam" id="PF00188">
    <property type="entry name" value="CAP"/>
    <property type="match status" value="1"/>
</dbReference>
<proteinExistence type="predicted"/>
<evidence type="ECO:0000313" key="4">
    <source>
        <dbReference type="Proteomes" id="UP001551695"/>
    </source>
</evidence>
<dbReference type="SUPFAM" id="SSF55797">
    <property type="entry name" value="PR-1-like"/>
    <property type="match status" value="1"/>
</dbReference>
<evidence type="ECO:0000313" key="3">
    <source>
        <dbReference type="EMBL" id="MEV0708435.1"/>
    </source>
</evidence>
<comment type="caution">
    <text evidence="3">The sequence shown here is derived from an EMBL/GenBank/DDBJ whole genome shotgun (WGS) entry which is preliminary data.</text>
</comment>
<evidence type="ECO:0000259" key="2">
    <source>
        <dbReference type="Pfam" id="PF00188"/>
    </source>
</evidence>
<dbReference type="InterPro" id="IPR014044">
    <property type="entry name" value="CAP_dom"/>
</dbReference>
<dbReference type="Gene3D" id="3.40.33.10">
    <property type="entry name" value="CAP"/>
    <property type="match status" value="1"/>
</dbReference>
<keyword evidence="1" id="KW-0732">Signal</keyword>
<organism evidence="3 4">
    <name type="scientific">Nocardia aurea</name>
    <dbReference type="NCBI Taxonomy" id="2144174"/>
    <lineage>
        <taxon>Bacteria</taxon>
        <taxon>Bacillati</taxon>
        <taxon>Actinomycetota</taxon>
        <taxon>Actinomycetes</taxon>
        <taxon>Mycobacteriales</taxon>
        <taxon>Nocardiaceae</taxon>
        <taxon>Nocardia</taxon>
    </lineage>
</organism>
<name>A0ABV3FSR4_9NOCA</name>
<sequence length="331" mass="35754">MRIQTITAALAIVAGAGLLAVPTASAAPYTNCDVDQAALALRGEESTVFDQINRMRADAGLKAVTHSDVMARPAEWASNDSAARGVSPADHVDTLGRDIKTRFGQCGVPTNAPKIAEINFYGTGVEPADAMRFWANSPGHRAIILDGALNKVGVSVIYQGDRRHWTVTFAADTAAPAPTPAPAATVTRSNLTGAAHQTEFDSLVAQGYRISDIQVTGGNDPRYSSTWVRNDGRAWQARHGLDSAAYQREFDTLLAQGYRLTLVRGYEVNGTSRFVGIWERNDGRAWQARHDITVAAFDATAAQLSGQGYRLVHEHRYTVQGKTFVAAIWNK</sequence>
<feature type="chain" id="PRO_5045139426" evidence="1">
    <location>
        <begin position="27"/>
        <end position="331"/>
    </location>
</feature>
<evidence type="ECO:0000256" key="1">
    <source>
        <dbReference type="SAM" id="SignalP"/>
    </source>
</evidence>
<dbReference type="PANTHER" id="PTHR31157">
    <property type="entry name" value="SCP DOMAIN-CONTAINING PROTEIN"/>
    <property type="match status" value="1"/>
</dbReference>
<dbReference type="CDD" id="cd05379">
    <property type="entry name" value="CAP_bacterial"/>
    <property type="match status" value="1"/>
</dbReference>
<dbReference type="PANTHER" id="PTHR31157:SF1">
    <property type="entry name" value="SCP DOMAIN-CONTAINING PROTEIN"/>
    <property type="match status" value="1"/>
</dbReference>
<accession>A0ABV3FSR4</accession>
<dbReference type="Proteomes" id="UP001551695">
    <property type="component" value="Unassembled WGS sequence"/>
</dbReference>
<feature type="domain" description="SCP" evidence="2">
    <location>
        <begin position="50"/>
        <end position="169"/>
    </location>
</feature>
<dbReference type="Pfam" id="PF17660">
    <property type="entry name" value="BTRD1"/>
    <property type="match status" value="3"/>
</dbReference>
<reference evidence="3 4" key="1">
    <citation type="submission" date="2024-06" db="EMBL/GenBank/DDBJ databases">
        <title>The Natural Products Discovery Center: Release of the First 8490 Sequenced Strains for Exploring Actinobacteria Biosynthetic Diversity.</title>
        <authorList>
            <person name="Kalkreuter E."/>
            <person name="Kautsar S.A."/>
            <person name="Yang D."/>
            <person name="Bader C.D."/>
            <person name="Teijaro C.N."/>
            <person name="Fluegel L."/>
            <person name="Davis C.M."/>
            <person name="Simpson J.R."/>
            <person name="Lauterbach L."/>
            <person name="Steele A.D."/>
            <person name="Gui C."/>
            <person name="Meng S."/>
            <person name="Li G."/>
            <person name="Viehrig K."/>
            <person name="Ye F."/>
            <person name="Su P."/>
            <person name="Kiefer A.F."/>
            <person name="Nichols A."/>
            <person name="Cepeda A.J."/>
            <person name="Yan W."/>
            <person name="Fan B."/>
            <person name="Jiang Y."/>
            <person name="Adhikari A."/>
            <person name="Zheng C.-J."/>
            <person name="Schuster L."/>
            <person name="Cowan T.M."/>
            <person name="Smanski M.J."/>
            <person name="Chevrette M.G."/>
            <person name="De Carvalho L.P.S."/>
            <person name="Shen B."/>
        </authorList>
    </citation>
    <scope>NUCLEOTIDE SEQUENCE [LARGE SCALE GENOMIC DNA]</scope>
    <source>
        <strain evidence="3 4">NPDC050403</strain>
    </source>
</reference>
<dbReference type="InterPro" id="IPR049511">
    <property type="entry name" value="PGH-like_rpt"/>
</dbReference>
<dbReference type="RefSeq" id="WP_357783182.1">
    <property type="nucleotide sequence ID" value="NZ_JBFAKC010000005.1"/>
</dbReference>
<gene>
    <name evidence="3" type="ORF">AB0I48_12780</name>
</gene>
<keyword evidence="4" id="KW-1185">Reference proteome</keyword>
<dbReference type="InterPro" id="IPR035940">
    <property type="entry name" value="CAP_sf"/>
</dbReference>
<dbReference type="EMBL" id="JBFAKC010000005">
    <property type="protein sequence ID" value="MEV0708435.1"/>
    <property type="molecule type" value="Genomic_DNA"/>
</dbReference>
<feature type="signal peptide" evidence="1">
    <location>
        <begin position="1"/>
        <end position="26"/>
    </location>
</feature>